<feature type="signal peptide" evidence="1">
    <location>
        <begin position="1"/>
        <end position="21"/>
    </location>
</feature>
<name>A0A0C2D273_9BACT</name>
<gene>
    <name evidence="2" type="ORF">DB30_03295</name>
</gene>
<reference evidence="2 3" key="1">
    <citation type="submission" date="2014-12" db="EMBL/GenBank/DDBJ databases">
        <title>Genome assembly of Enhygromyxa salina DSM 15201.</title>
        <authorList>
            <person name="Sharma G."/>
            <person name="Subramanian S."/>
        </authorList>
    </citation>
    <scope>NUCLEOTIDE SEQUENCE [LARGE SCALE GENOMIC DNA]</scope>
    <source>
        <strain evidence="2 3">DSM 15201</strain>
    </source>
</reference>
<dbReference type="Proteomes" id="UP000031599">
    <property type="component" value="Unassembled WGS sequence"/>
</dbReference>
<dbReference type="AlphaFoldDB" id="A0A0C2D273"/>
<protein>
    <submittedName>
        <fullName evidence="2">Uncharacterized protein</fullName>
    </submittedName>
</protein>
<evidence type="ECO:0000313" key="3">
    <source>
        <dbReference type="Proteomes" id="UP000031599"/>
    </source>
</evidence>
<accession>A0A0C2D273</accession>
<dbReference type="EMBL" id="JMCC02000025">
    <property type="protein sequence ID" value="KIG17376.1"/>
    <property type="molecule type" value="Genomic_DNA"/>
</dbReference>
<evidence type="ECO:0000256" key="1">
    <source>
        <dbReference type="SAM" id="SignalP"/>
    </source>
</evidence>
<dbReference type="RefSeq" id="WP_052548344.1">
    <property type="nucleotide sequence ID" value="NZ_JMCC02000025.1"/>
</dbReference>
<evidence type="ECO:0000313" key="2">
    <source>
        <dbReference type="EMBL" id="KIG17376.1"/>
    </source>
</evidence>
<comment type="caution">
    <text evidence="2">The sequence shown here is derived from an EMBL/GenBank/DDBJ whole genome shotgun (WGS) entry which is preliminary data.</text>
</comment>
<feature type="chain" id="PRO_5002147101" evidence="1">
    <location>
        <begin position="22"/>
        <end position="314"/>
    </location>
</feature>
<keyword evidence="1" id="KW-0732">Signal</keyword>
<organism evidence="2 3">
    <name type="scientific">Enhygromyxa salina</name>
    <dbReference type="NCBI Taxonomy" id="215803"/>
    <lineage>
        <taxon>Bacteria</taxon>
        <taxon>Pseudomonadati</taxon>
        <taxon>Myxococcota</taxon>
        <taxon>Polyangia</taxon>
        <taxon>Nannocystales</taxon>
        <taxon>Nannocystaceae</taxon>
        <taxon>Enhygromyxa</taxon>
    </lineage>
</organism>
<proteinExistence type="predicted"/>
<sequence length="314" mass="33329">MLALDTLCLLGALIAATLEPAACPSFPTDPAQLVPSTATAVLGIDVDGFAKTSTGKALLPALRADLQLSEALEILDDCQLALERTYAVTLARDPTDGRFAVVQARGVATKATLDCLAAELRARNGGTTPWTVEPQTCATSLVFGDGSRAWVINDYTLVWARGGFVDPVAARLEGREPLALPASLTREFGRLDRSGHVWLAAHLDDDDRRTLPGAWADEATSITAALDLSEGLRATFSVSAASVTALANLRELTIAGLLDLANRLDEYGVEHRLRERARLGIIDGVVGAEIVLDEAELRSIRAKIGERVVGRGPL</sequence>